<proteinExistence type="predicted"/>
<name>A0AAE1D125_9GAST</name>
<reference evidence="2" key="1">
    <citation type="journal article" date="2023" name="G3 (Bethesda)">
        <title>A reference genome for the long-term kleptoplast-retaining sea slug Elysia crispata morphotype clarki.</title>
        <authorList>
            <person name="Eastman K.E."/>
            <person name="Pendleton A.L."/>
            <person name="Shaikh M.A."/>
            <person name="Suttiyut T."/>
            <person name="Ogas R."/>
            <person name="Tomko P."/>
            <person name="Gavelis G."/>
            <person name="Widhalm J.R."/>
            <person name="Wisecaver J.H."/>
        </authorList>
    </citation>
    <scope>NUCLEOTIDE SEQUENCE</scope>
    <source>
        <strain evidence="2">ECLA1</strain>
    </source>
</reference>
<keyword evidence="3" id="KW-1185">Reference proteome</keyword>
<evidence type="ECO:0000313" key="3">
    <source>
        <dbReference type="Proteomes" id="UP001283361"/>
    </source>
</evidence>
<dbReference type="AlphaFoldDB" id="A0AAE1D125"/>
<sequence length="78" mass="8554">MKMFTCYDPPSAPPAVCTTPQLSSQVKTPPIEYERLAEAIYRTVGGGGRDARNVTLTERVTNPVENRCPERGKSSRLG</sequence>
<organism evidence="2 3">
    <name type="scientific">Elysia crispata</name>
    <name type="common">lettuce slug</name>
    <dbReference type="NCBI Taxonomy" id="231223"/>
    <lineage>
        <taxon>Eukaryota</taxon>
        <taxon>Metazoa</taxon>
        <taxon>Spiralia</taxon>
        <taxon>Lophotrochozoa</taxon>
        <taxon>Mollusca</taxon>
        <taxon>Gastropoda</taxon>
        <taxon>Heterobranchia</taxon>
        <taxon>Euthyneura</taxon>
        <taxon>Panpulmonata</taxon>
        <taxon>Sacoglossa</taxon>
        <taxon>Placobranchoidea</taxon>
        <taxon>Plakobranchidae</taxon>
        <taxon>Elysia</taxon>
    </lineage>
</organism>
<dbReference type="Proteomes" id="UP001283361">
    <property type="component" value="Unassembled WGS sequence"/>
</dbReference>
<evidence type="ECO:0000256" key="1">
    <source>
        <dbReference type="SAM" id="MobiDB-lite"/>
    </source>
</evidence>
<feature type="region of interest" description="Disordered" evidence="1">
    <location>
        <begin position="1"/>
        <end position="25"/>
    </location>
</feature>
<comment type="caution">
    <text evidence="2">The sequence shown here is derived from an EMBL/GenBank/DDBJ whole genome shotgun (WGS) entry which is preliminary data.</text>
</comment>
<evidence type="ECO:0000313" key="2">
    <source>
        <dbReference type="EMBL" id="KAK3750515.1"/>
    </source>
</evidence>
<accession>A0AAE1D125</accession>
<gene>
    <name evidence="2" type="ORF">RRG08_053883</name>
</gene>
<dbReference type="EMBL" id="JAWDGP010005875">
    <property type="protein sequence ID" value="KAK3750515.1"/>
    <property type="molecule type" value="Genomic_DNA"/>
</dbReference>
<protein>
    <submittedName>
        <fullName evidence="2">Uncharacterized protein</fullName>
    </submittedName>
</protein>